<organism evidence="2 3">
    <name type="scientific">Nitrincola tibetensis</name>
    <dbReference type="NCBI Taxonomy" id="2219697"/>
    <lineage>
        <taxon>Bacteria</taxon>
        <taxon>Pseudomonadati</taxon>
        <taxon>Pseudomonadota</taxon>
        <taxon>Gammaproteobacteria</taxon>
        <taxon>Oceanospirillales</taxon>
        <taxon>Oceanospirillaceae</taxon>
        <taxon>Nitrincola</taxon>
    </lineage>
</organism>
<dbReference type="InterPro" id="IPR021409">
    <property type="entry name" value="DUF3047"/>
</dbReference>
<dbReference type="Pfam" id="PF11249">
    <property type="entry name" value="DUF3047"/>
    <property type="match status" value="1"/>
</dbReference>
<dbReference type="OrthoDB" id="9775969at2"/>
<keyword evidence="3" id="KW-1185">Reference proteome</keyword>
<dbReference type="Proteomes" id="UP000250744">
    <property type="component" value="Unassembled WGS sequence"/>
</dbReference>
<feature type="chain" id="PRO_5017049592" description="DUF3047 domain-containing protein" evidence="1">
    <location>
        <begin position="23"/>
        <end position="231"/>
    </location>
</feature>
<dbReference type="EMBL" id="QKRX01000002">
    <property type="protein sequence ID" value="RAU19256.1"/>
    <property type="molecule type" value="Genomic_DNA"/>
</dbReference>
<evidence type="ECO:0000313" key="2">
    <source>
        <dbReference type="EMBL" id="RAU19256.1"/>
    </source>
</evidence>
<feature type="signal peptide" evidence="1">
    <location>
        <begin position="1"/>
        <end position="22"/>
    </location>
</feature>
<dbReference type="AlphaFoldDB" id="A0A364NQ97"/>
<accession>A0A364NQ97</accession>
<evidence type="ECO:0008006" key="4">
    <source>
        <dbReference type="Google" id="ProtNLM"/>
    </source>
</evidence>
<gene>
    <name evidence="2" type="ORF">DN062_03035</name>
</gene>
<evidence type="ECO:0000256" key="1">
    <source>
        <dbReference type="SAM" id="SignalP"/>
    </source>
</evidence>
<reference evidence="2 3" key="1">
    <citation type="submission" date="2018-06" db="EMBL/GenBank/DDBJ databases">
        <title>Nitrincola tibetense sp. nov., isolated from Lake XuguoCo on Tibetan Plateau.</title>
        <authorList>
            <person name="Xing P."/>
        </authorList>
    </citation>
    <scope>NUCLEOTIDE SEQUENCE [LARGE SCALE GENOMIC DNA]</scope>
    <source>
        <strain evidence="3">xg18</strain>
    </source>
</reference>
<sequence length="231" mass="25586">MKFSCFTIGFLISHMVASAALAAELPPFFSTSGLDGWKTEKFSGQTHYQIVTAGDQKVLAAHTQHAASGLGWEGEINLSETPWLHWCWRVSNTYSSIDERSKAGDDYPARVYAVARTGRLPWQVQALNYVWASEQPKGADWPNAFTSRAHLLALQSGNTKLNQWVAESRHLTQDFQRYFDNPNPRVIALALMSDSDNAGGEAKAWYSDLILSATADHSGCPTDDPDYLGEE</sequence>
<proteinExistence type="predicted"/>
<evidence type="ECO:0000313" key="3">
    <source>
        <dbReference type="Proteomes" id="UP000250744"/>
    </source>
</evidence>
<keyword evidence="1" id="KW-0732">Signal</keyword>
<dbReference type="RefSeq" id="WP_112157425.1">
    <property type="nucleotide sequence ID" value="NZ_QKRX01000002.1"/>
</dbReference>
<protein>
    <recommendedName>
        <fullName evidence="4">DUF3047 domain-containing protein</fullName>
    </recommendedName>
</protein>
<comment type="caution">
    <text evidence="2">The sequence shown here is derived from an EMBL/GenBank/DDBJ whole genome shotgun (WGS) entry which is preliminary data.</text>
</comment>
<name>A0A364NQ97_9GAMM</name>